<sequence>MDSRLRGNDDWIFGTSLFYSITLKHIQPRFLDRSWLLIDSLGRFADTEYPKEFAMVGRPLFQFICAIVAFLGVLALFGMTGVAAGSEPSATDDLSRTTREWLANIPDYELRFFERLKQVEGVSEIQTIILLVAVVALLLLGGTVIMFFRTLERRIAALPGARPQSRLSRKIRLLFVMWRQKRLEDQFSRIAAIQEKYPDITPQVSNFRVELNEISVEIERARQRKF</sequence>
<evidence type="ECO:0000256" key="1">
    <source>
        <dbReference type="SAM" id="Phobius"/>
    </source>
</evidence>
<proteinExistence type="predicted"/>
<gene>
    <name evidence="2" type="ORF">CU669_11060</name>
</gene>
<comment type="caution">
    <text evidence="2">The sequence shown here is derived from an EMBL/GenBank/DDBJ whole genome shotgun (WGS) entry which is preliminary data.</text>
</comment>
<name>A0A364NXN5_9PROT</name>
<keyword evidence="1" id="KW-0812">Transmembrane</keyword>
<organism evidence="2 3">
    <name type="scientific">Paramagnetospirillum kuznetsovii</name>
    <dbReference type="NCBI Taxonomy" id="2053833"/>
    <lineage>
        <taxon>Bacteria</taxon>
        <taxon>Pseudomonadati</taxon>
        <taxon>Pseudomonadota</taxon>
        <taxon>Alphaproteobacteria</taxon>
        <taxon>Rhodospirillales</taxon>
        <taxon>Magnetospirillaceae</taxon>
        <taxon>Paramagnetospirillum</taxon>
    </lineage>
</organism>
<accession>A0A364NXN5</accession>
<feature type="transmembrane region" description="Helical" evidence="1">
    <location>
        <begin position="60"/>
        <end position="84"/>
    </location>
</feature>
<evidence type="ECO:0000313" key="2">
    <source>
        <dbReference type="EMBL" id="RAU21838.1"/>
    </source>
</evidence>
<dbReference type="EMBL" id="PGTO01000007">
    <property type="protein sequence ID" value="RAU21838.1"/>
    <property type="molecule type" value="Genomic_DNA"/>
</dbReference>
<keyword evidence="1" id="KW-1133">Transmembrane helix</keyword>
<dbReference type="Proteomes" id="UP000251075">
    <property type="component" value="Unassembled WGS sequence"/>
</dbReference>
<keyword evidence="1" id="KW-0472">Membrane</keyword>
<protein>
    <submittedName>
        <fullName evidence="2">Uncharacterized protein</fullName>
    </submittedName>
</protein>
<keyword evidence="3" id="KW-1185">Reference proteome</keyword>
<feature type="transmembrane region" description="Helical" evidence="1">
    <location>
        <begin position="125"/>
        <end position="148"/>
    </location>
</feature>
<evidence type="ECO:0000313" key="3">
    <source>
        <dbReference type="Proteomes" id="UP000251075"/>
    </source>
</evidence>
<reference evidence="2 3" key="1">
    <citation type="submission" date="2017-11" db="EMBL/GenBank/DDBJ databases">
        <title>Draft genome sequence of magnetotactic bacterium Magnetospirillum kuznetsovii LBB-42.</title>
        <authorList>
            <person name="Grouzdev D.S."/>
            <person name="Rysina M.S."/>
            <person name="Baslerov R.V."/>
            <person name="Koziaeva V."/>
        </authorList>
    </citation>
    <scope>NUCLEOTIDE SEQUENCE [LARGE SCALE GENOMIC DNA]</scope>
    <source>
        <strain evidence="2 3">LBB-42</strain>
    </source>
</reference>
<dbReference type="AlphaFoldDB" id="A0A364NXN5"/>